<dbReference type="InterPro" id="IPR000073">
    <property type="entry name" value="AB_hydrolase_1"/>
</dbReference>
<evidence type="ECO:0000256" key="10">
    <source>
        <dbReference type="ARBA" id="ARBA00023157"/>
    </source>
</evidence>
<dbReference type="InterPro" id="IPR006578">
    <property type="entry name" value="MADF-dom"/>
</dbReference>
<dbReference type="EMBL" id="CCAG010011613">
    <property type="status" value="NOT_ANNOTATED_CDS"/>
    <property type="molecule type" value="Genomic_DNA"/>
</dbReference>
<dbReference type="GO" id="GO:0008121">
    <property type="term" value="F:quinol-cytochrome-c reductase activity"/>
    <property type="evidence" value="ECO:0007669"/>
    <property type="project" value="InterPro"/>
</dbReference>
<dbReference type="VEuPathDB" id="VectorBase:GMOY008738"/>
<dbReference type="SMART" id="SM00595">
    <property type="entry name" value="MADF"/>
    <property type="match status" value="1"/>
</dbReference>
<evidence type="ECO:0000256" key="8">
    <source>
        <dbReference type="ARBA" id="ARBA00023014"/>
    </source>
</evidence>
<dbReference type="InterPro" id="IPR000952">
    <property type="entry name" value="AB_hydrolase_4_CS"/>
</dbReference>
<dbReference type="NCBIfam" id="TIGR01416">
    <property type="entry name" value="Rieske_proteo"/>
    <property type="match status" value="1"/>
</dbReference>
<evidence type="ECO:0000256" key="5">
    <source>
        <dbReference type="ARBA" id="ARBA00022723"/>
    </source>
</evidence>
<reference evidence="15" key="1">
    <citation type="submission" date="2020-05" db="UniProtKB">
        <authorList>
            <consortium name="EnsemblMetazoa"/>
        </authorList>
    </citation>
    <scope>IDENTIFICATION</scope>
    <source>
        <strain evidence="15">Yale</strain>
    </source>
</reference>
<dbReference type="PROSITE" id="PS01133">
    <property type="entry name" value="UPF0017"/>
    <property type="match status" value="1"/>
</dbReference>
<keyword evidence="5" id="KW-0479">Metal-binding</keyword>
<feature type="domain" description="Rieske" evidence="14">
    <location>
        <begin position="188"/>
        <end position="256"/>
    </location>
</feature>
<evidence type="ECO:0000256" key="2">
    <source>
        <dbReference type="ARBA" id="ARBA00010651"/>
    </source>
</evidence>
<dbReference type="PRINTS" id="PR00162">
    <property type="entry name" value="RIESKE"/>
</dbReference>
<keyword evidence="7" id="KW-0408">Iron</keyword>
<keyword evidence="10" id="KW-1015">Disulfide bond</keyword>
<dbReference type="InterPro" id="IPR004192">
    <property type="entry name" value="Rieske_TM"/>
</dbReference>
<dbReference type="InterPro" id="IPR005805">
    <property type="entry name" value="Rieske_Fe-S_prot_C"/>
</dbReference>
<dbReference type="PANTHER" id="PTHR10134">
    <property type="entry name" value="CYTOCHROME B-C1 COMPLEX SUBUNIT RIESKE, MITOCHONDRIAL"/>
    <property type="match status" value="1"/>
</dbReference>
<dbReference type="GO" id="GO:0016020">
    <property type="term" value="C:membrane"/>
    <property type="evidence" value="ECO:0007669"/>
    <property type="project" value="UniProtKB-SubCell"/>
</dbReference>
<keyword evidence="9 12" id="KW-0472">Membrane</keyword>
<dbReference type="GO" id="GO:0005739">
    <property type="term" value="C:mitochondrion"/>
    <property type="evidence" value="ECO:0007669"/>
    <property type="project" value="UniProtKB-ARBA"/>
</dbReference>
<evidence type="ECO:0000256" key="12">
    <source>
        <dbReference type="SAM" id="Phobius"/>
    </source>
</evidence>
<dbReference type="Pfam" id="PF00561">
    <property type="entry name" value="Abhydrolase_1"/>
    <property type="match status" value="1"/>
</dbReference>
<dbReference type="Pfam" id="PF10545">
    <property type="entry name" value="MADF_DNA_bdg"/>
    <property type="match status" value="1"/>
</dbReference>
<dbReference type="Proteomes" id="UP000092444">
    <property type="component" value="Unassembled WGS sequence"/>
</dbReference>
<evidence type="ECO:0000256" key="3">
    <source>
        <dbReference type="ARBA" id="ARBA00022692"/>
    </source>
</evidence>
<dbReference type="CDD" id="cd03470">
    <property type="entry name" value="Rieske_cytochrome_bc1"/>
    <property type="match status" value="1"/>
</dbReference>
<dbReference type="Gene3D" id="1.20.5.270">
    <property type="entry name" value="Ubiquinol cytochrome reductase, transmembrane domain"/>
    <property type="match status" value="1"/>
</dbReference>
<evidence type="ECO:0000256" key="1">
    <source>
        <dbReference type="ARBA" id="ARBA00004167"/>
    </source>
</evidence>
<dbReference type="SUPFAM" id="SSF81502">
    <property type="entry name" value="ISP transmembrane anchor"/>
    <property type="match status" value="1"/>
</dbReference>
<dbReference type="InterPro" id="IPR037008">
    <property type="entry name" value="bc1_Rieske_TM_sf"/>
</dbReference>
<comment type="similarity">
    <text evidence="2">Belongs to the Rieske iron-sulfur protein family.</text>
</comment>
<keyword evidence="16" id="KW-1185">Reference proteome</keyword>
<accession>A0A1B0G5Z3</accession>
<dbReference type="AlphaFoldDB" id="A0A1B0G5Z3"/>
<evidence type="ECO:0000256" key="9">
    <source>
        <dbReference type="ARBA" id="ARBA00023136"/>
    </source>
</evidence>
<comment type="subcellular location">
    <subcellularLocation>
        <location evidence="1">Membrane</location>
        <topology evidence="1">Single-pass membrane protein</topology>
    </subcellularLocation>
</comment>
<dbReference type="STRING" id="37546.A0A1B0G5Z3"/>
<dbReference type="GO" id="GO:0051537">
    <property type="term" value="F:2 iron, 2 sulfur cluster binding"/>
    <property type="evidence" value="ECO:0007669"/>
    <property type="project" value="UniProtKB-KW"/>
</dbReference>
<keyword evidence="6 12" id="KW-1133">Transmembrane helix</keyword>
<dbReference type="Pfam" id="PF02921">
    <property type="entry name" value="UCR_TM"/>
    <property type="match status" value="1"/>
</dbReference>
<dbReference type="SUPFAM" id="SSF50022">
    <property type="entry name" value="ISP domain"/>
    <property type="match status" value="1"/>
</dbReference>
<organism evidence="15 16">
    <name type="scientific">Glossina morsitans morsitans</name>
    <name type="common">Savannah tsetse fly</name>
    <dbReference type="NCBI Taxonomy" id="37546"/>
    <lineage>
        <taxon>Eukaryota</taxon>
        <taxon>Metazoa</taxon>
        <taxon>Ecdysozoa</taxon>
        <taxon>Arthropoda</taxon>
        <taxon>Hexapoda</taxon>
        <taxon>Insecta</taxon>
        <taxon>Pterygota</taxon>
        <taxon>Neoptera</taxon>
        <taxon>Endopterygota</taxon>
        <taxon>Diptera</taxon>
        <taxon>Brachycera</taxon>
        <taxon>Muscomorpha</taxon>
        <taxon>Hippoboscoidea</taxon>
        <taxon>Glossinidae</taxon>
        <taxon>Glossina</taxon>
    </lineage>
</organism>
<dbReference type="FunFam" id="2.102.10.10:FF:000001">
    <property type="entry name" value="Cytochrome b-c1 complex subunit Rieske, mitochondrial"/>
    <property type="match status" value="1"/>
</dbReference>
<name>A0A1B0G5Z3_GLOMM</name>
<protein>
    <submittedName>
        <fullName evidence="15">Uncharacterized protein</fullName>
    </submittedName>
</protein>
<evidence type="ECO:0000256" key="4">
    <source>
        <dbReference type="ARBA" id="ARBA00022714"/>
    </source>
</evidence>
<feature type="domain" description="MADF" evidence="13">
    <location>
        <begin position="290"/>
        <end position="370"/>
    </location>
</feature>
<dbReference type="InterPro" id="IPR029058">
    <property type="entry name" value="AB_hydrolase_fold"/>
</dbReference>
<proteinExistence type="inferred from homology"/>
<evidence type="ECO:0000256" key="7">
    <source>
        <dbReference type="ARBA" id="ARBA00023004"/>
    </source>
</evidence>
<keyword evidence="4" id="KW-0001">2Fe-2S</keyword>
<feature type="transmembrane region" description="Helical" evidence="12">
    <location>
        <begin position="505"/>
        <end position="532"/>
    </location>
</feature>
<dbReference type="Gene3D" id="3.40.50.1820">
    <property type="entry name" value="alpha/beta hydrolase"/>
    <property type="match status" value="1"/>
</dbReference>
<dbReference type="GO" id="GO:0046872">
    <property type="term" value="F:metal ion binding"/>
    <property type="evidence" value="ECO:0007669"/>
    <property type="project" value="UniProtKB-KW"/>
</dbReference>
<dbReference type="InterPro" id="IPR006317">
    <property type="entry name" value="Ubiquinol_cyt_c_Rdtase_Fe-S-su"/>
</dbReference>
<dbReference type="FunFam" id="3.40.50.1820:FF:000208">
    <property type="entry name" value="Adenosine deaminase CECR1-A"/>
    <property type="match status" value="1"/>
</dbReference>
<evidence type="ECO:0000259" key="13">
    <source>
        <dbReference type="PROSITE" id="PS51029"/>
    </source>
</evidence>
<comment type="cofactor">
    <cofactor evidence="11">
        <name>[2Fe-2S] cluster</name>
        <dbReference type="ChEBI" id="CHEBI:190135"/>
    </cofactor>
</comment>
<dbReference type="InterPro" id="IPR017941">
    <property type="entry name" value="Rieske_2Fe-2S"/>
</dbReference>
<dbReference type="Gene3D" id="2.102.10.10">
    <property type="entry name" value="Rieske [2Fe-2S] iron-sulphur domain"/>
    <property type="match status" value="1"/>
</dbReference>
<dbReference type="InterPro" id="IPR014349">
    <property type="entry name" value="Rieske_Fe-S_prot"/>
</dbReference>
<dbReference type="PROSITE" id="PS51296">
    <property type="entry name" value="RIESKE"/>
    <property type="match status" value="1"/>
</dbReference>
<keyword evidence="3 12" id="KW-0812">Transmembrane</keyword>
<evidence type="ECO:0000256" key="11">
    <source>
        <dbReference type="ARBA" id="ARBA00034078"/>
    </source>
</evidence>
<evidence type="ECO:0000256" key="6">
    <source>
        <dbReference type="ARBA" id="ARBA00022989"/>
    </source>
</evidence>
<dbReference type="PROSITE" id="PS51029">
    <property type="entry name" value="MADF"/>
    <property type="match status" value="1"/>
</dbReference>
<evidence type="ECO:0000313" key="15">
    <source>
        <dbReference type="EnsemblMetazoa" id="GMOY008738-PA"/>
    </source>
</evidence>
<dbReference type="SUPFAM" id="SSF53474">
    <property type="entry name" value="alpha/beta-Hydrolases"/>
    <property type="match status" value="1"/>
</dbReference>
<dbReference type="EnsemblMetazoa" id="GMOY008738-RA">
    <property type="protein sequence ID" value="GMOY008738-PA"/>
    <property type="gene ID" value="GMOY008738"/>
</dbReference>
<dbReference type="FunFam" id="1.20.5.270:FF:000001">
    <property type="entry name" value="Cytochrome b-c1 complex subunit Rieske, mitochondrial"/>
    <property type="match status" value="1"/>
</dbReference>
<evidence type="ECO:0000259" key="14">
    <source>
        <dbReference type="PROSITE" id="PS51296"/>
    </source>
</evidence>
<sequence>MISAVSRAYLRANVQAVPNSLKPAVLGTAQGKKVVVAPCTDKSLPVGNTRATMGLQTIHQVRLAHSDLEVPDFTPYRRENVKNANRRNDSAEQRKAFSYMLVGATAVGSAYAAKGLVNTFVSSMSASADVLAMAKIEIKLGDIPEGKSVTFKWRGKPLFIRHRTGAEIATERNVAVATLRDPQSDDQRVTKPEWLVVIGVCTHLGCVPIANAGDFGGYYCPCHGSHYDASGRIRKGPAPLNLEVPAHTFPDEGTLVHKSAVNIHCVLLKKIGNMAPRRKLNKNILLMDKQIIDFVKEHQFVYDRSHENFNNNIYKEDKWKQLADSLDEPVELIKKRWKTLKDRYFRLMKNGGVENYKYCHDLNFLGPYEPRRRSIIRCKKEENYEDNSQMDESLDSSHSPVDAVDNDMFENNYTLSITSLATDDAKPTKLENHSIVCEEVDEIALEDVLQMQPKKRYADTYAESKPTKLENESVCSNLYEHLLQSQQNFAQLFAEFPYIAFDRQYLVYIVTTMSTAFLTAIAVILCILFRILNVNSQPLKPSVWCLDQQFLDTLYKIAPVLKEPYVPTRLWGFSGHMQTVLHSIIGRVKCPWPLGERVYLSLEDGSTLTYDLYQPIKEFEDDITLAICPGIGNSSESVYIRTFVHYAQCHGYRCAVLNHIGALGSVQVTATRIFTYGHTEDFADMINNLHRKYPGTSIITVGFSLGGNLITKYLGEVQTKKPESIIGGISICQGYNAVEGTKCLLNWQNFRRLYLYIMTENMKSIILKHRQVLLSDESIQRHNLNEREIIAAATLPELDEAYTRRVHNFSTTQELYRWSSSENYFDNIDKPIIFINAKDDPLIPEFLLEPVKNFVVSHQQACYIEVAHGGHLGFYEGGFIYPNPVTWLDRTLIAMIGALFIVHTTPNKHKSGVPAQC</sequence>
<dbReference type="Pfam" id="PF00355">
    <property type="entry name" value="Rieske"/>
    <property type="match status" value="1"/>
</dbReference>
<dbReference type="InterPro" id="IPR036922">
    <property type="entry name" value="Rieske_2Fe-2S_sf"/>
</dbReference>
<evidence type="ECO:0000313" key="16">
    <source>
        <dbReference type="Proteomes" id="UP000092444"/>
    </source>
</evidence>
<keyword evidence="8" id="KW-0411">Iron-sulfur</keyword>